<feature type="region of interest" description="Disordered" evidence="1">
    <location>
        <begin position="30"/>
        <end position="56"/>
    </location>
</feature>
<reference evidence="2 3" key="1">
    <citation type="submission" date="2023-03" db="EMBL/GenBank/DDBJ databases">
        <title>Draft genome sequence of Streptomyces sp. RB6PN23 isolated from peat swamp forest in Thailand.</title>
        <authorList>
            <person name="Klaysubun C."/>
            <person name="Duangmal K."/>
        </authorList>
    </citation>
    <scope>NUCLEOTIDE SEQUENCE [LARGE SCALE GENOMIC DNA]</scope>
    <source>
        <strain evidence="2 3">RB6PN23</strain>
    </source>
</reference>
<name>A0ABT5ZMC4_9ACTN</name>
<dbReference type="EMBL" id="JARJBC010000006">
    <property type="protein sequence ID" value="MDF3290153.1"/>
    <property type="molecule type" value="Genomic_DNA"/>
</dbReference>
<evidence type="ECO:0000313" key="2">
    <source>
        <dbReference type="EMBL" id="MDF3290153.1"/>
    </source>
</evidence>
<dbReference type="RefSeq" id="WP_276093598.1">
    <property type="nucleotide sequence ID" value="NZ_JARJBC010000006.1"/>
</dbReference>
<proteinExistence type="predicted"/>
<evidence type="ECO:0000313" key="3">
    <source>
        <dbReference type="Proteomes" id="UP001216579"/>
    </source>
</evidence>
<keyword evidence="3" id="KW-1185">Reference proteome</keyword>
<comment type="caution">
    <text evidence="2">The sequence shown here is derived from an EMBL/GenBank/DDBJ whole genome shotgun (WGS) entry which is preliminary data.</text>
</comment>
<protein>
    <submittedName>
        <fullName evidence="2">Uncharacterized protein</fullName>
    </submittedName>
</protein>
<evidence type="ECO:0000256" key="1">
    <source>
        <dbReference type="SAM" id="MobiDB-lite"/>
    </source>
</evidence>
<accession>A0ABT5ZMC4</accession>
<dbReference type="Proteomes" id="UP001216579">
    <property type="component" value="Unassembled WGS sequence"/>
</dbReference>
<gene>
    <name evidence="2" type="ORF">P3G67_13040</name>
</gene>
<organism evidence="2 3">
    <name type="scientific">Streptomyces silvisoli</name>
    <dbReference type="NCBI Taxonomy" id="3034235"/>
    <lineage>
        <taxon>Bacteria</taxon>
        <taxon>Bacillati</taxon>
        <taxon>Actinomycetota</taxon>
        <taxon>Actinomycetes</taxon>
        <taxon>Kitasatosporales</taxon>
        <taxon>Streptomycetaceae</taxon>
        <taxon>Streptomyces</taxon>
    </lineage>
</organism>
<sequence>MAQSATPLPANKSSLLVAVEELTAVQDRYDSLRSDNAGSSGDAPWPGGDGNLNDIE</sequence>